<evidence type="ECO:0008006" key="2">
    <source>
        <dbReference type="Google" id="ProtNLM"/>
    </source>
</evidence>
<dbReference type="EMBL" id="CAADRP010001552">
    <property type="protein sequence ID" value="VFU40730.1"/>
    <property type="molecule type" value="Genomic_DNA"/>
</dbReference>
<reference evidence="1" key="1">
    <citation type="submission" date="2019-03" db="EMBL/GenBank/DDBJ databases">
        <authorList>
            <person name="Mank J."/>
            <person name="Almeida P."/>
        </authorList>
    </citation>
    <scope>NUCLEOTIDE SEQUENCE</scope>
    <source>
        <strain evidence="1">78183</strain>
    </source>
</reference>
<gene>
    <name evidence="1" type="ORF">SVIM_LOCUS235704</name>
</gene>
<protein>
    <recommendedName>
        <fullName evidence="2">MI domain-containing protein</fullName>
    </recommendedName>
</protein>
<name>A0A6N2LKL2_SALVM</name>
<organism evidence="1">
    <name type="scientific">Salix viminalis</name>
    <name type="common">Common osier</name>
    <name type="synonym">Basket willow</name>
    <dbReference type="NCBI Taxonomy" id="40686"/>
    <lineage>
        <taxon>Eukaryota</taxon>
        <taxon>Viridiplantae</taxon>
        <taxon>Streptophyta</taxon>
        <taxon>Embryophyta</taxon>
        <taxon>Tracheophyta</taxon>
        <taxon>Spermatophyta</taxon>
        <taxon>Magnoliopsida</taxon>
        <taxon>eudicotyledons</taxon>
        <taxon>Gunneridae</taxon>
        <taxon>Pentapetalae</taxon>
        <taxon>rosids</taxon>
        <taxon>fabids</taxon>
        <taxon>Malpighiales</taxon>
        <taxon>Salicaceae</taxon>
        <taxon>Saliceae</taxon>
        <taxon>Salix</taxon>
    </lineage>
</organism>
<proteinExistence type="predicted"/>
<sequence length="82" mass="9321">MGKAFHKDILHILIAEMLLKDAYLVAKDNAELISKAAIKEFASSFVKLGNINFIKYVRKVILGSGYKIDEELFQMVVSRYIV</sequence>
<accession>A0A6N2LKL2</accession>
<dbReference type="AlphaFoldDB" id="A0A6N2LKL2"/>
<evidence type="ECO:0000313" key="1">
    <source>
        <dbReference type="EMBL" id="VFU40730.1"/>
    </source>
</evidence>